<dbReference type="PANTHER" id="PTHR33985:SF29">
    <property type="entry name" value="FAS1 DOMAIN-CONTAINING PROTEIN"/>
    <property type="match status" value="1"/>
</dbReference>
<evidence type="ECO:0000313" key="1">
    <source>
        <dbReference type="EMBL" id="KAH7546873.1"/>
    </source>
</evidence>
<dbReference type="InterPro" id="IPR052806">
    <property type="entry name" value="Fasciclin-like_AGP"/>
</dbReference>
<name>A0A978W4I9_ZIZJJ</name>
<dbReference type="PANTHER" id="PTHR33985">
    <property type="entry name" value="OS02G0491300 PROTEIN-RELATED"/>
    <property type="match status" value="1"/>
</dbReference>
<comment type="caution">
    <text evidence="1">The sequence shown here is derived from an EMBL/GenBank/DDBJ whole genome shotgun (WGS) entry which is preliminary data.</text>
</comment>
<sequence>MVNWKFHTHCIFSSRPCFFSSKYPQPLLRYYVVYLKLDIEALASIPYGLKIDTLLLGHPLVVTTPPADEHASLNGVEVTEWNLFHDRGLIIHGTDNMIDPAFQMLIYPWLDVKNEVHAEVSSGFSWVIKELTENQFPLLAMVVLGLDLQVLSFSHCKDKKMSMSVYSRRRKRRLRR</sequence>
<protein>
    <submittedName>
        <fullName evidence="1">Uncharacterized protein</fullName>
    </submittedName>
</protein>
<reference evidence="1" key="1">
    <citation type="journal article" date="2021" name="Front. Plant Sci.">
        <title>Chromosome-Scale Genome Assembly for Chinese Sour Jujube and Insights Into Its Genome Evolution and Domestication Signature.</title>
        <authorList>
            <person name="Shen L.-Y."/>
            <person name="Luo H."/>
            <person name="Wang X.-L."/>
            <person name="Wang X.-M."/>
            <person name="Qiu X.-J."/>
            <person name="Liu H."/>
            <person name="Zhou S.-S."/>
            <person name="Jia K.-H."/>
            <person name="Nie S."/>
            <person name="Bao Y.-T."/>
            <person name="Zhang R.-G."/>
            <person name="Yun Q.-Z."/>
            <person name="Chai Y.-H."/>
            <person name="Lu J.-Y."/>
            <person name="Li Y."/>
            <person name="Zhao S.-W."/>
            <person name="Mao J.-F."/>
            <person name="Jia S.-G."/>
            <person name="Mao Y.-M."/>
        </authorList>
    </citation>
    <scope>NUCLEOTIDE SEQUENCE</scope>
    <source>
        <strain evidence="1">AT0</strain>
        <tissue evidence="1">Leaf</tissue>
    </source>
</reference>
<dbReference type="EMBL" id="JAEACU010000001">
    <property type="protein sequence ID" value="KAH7546873.1"/>
    <property type="molecule type" value="Genomic_DNA"/>
</dbReference>
<evidence type="ECO:0000313" key="2">
    <source>
        <dbReference type="Proteomes" id="UP000813462"/>
    </source>
</evidence>
<organism evidence="1 2">
    <name type="scientific">Ziziphus jujuba var. spinosa</name>
    <dbReference type="NCBI Taxonomy" id="714518"/>
    <lineage>
        <taxon>Eukaryota</taxon>
        <taxon>Viridiplantae</taxon>
        <taxon>Streptophyta</taxon>
        <taxon>Embryophyta</taxon>
        <taxon>Tracheophyta</taxon>
        <taxon>Spermatophyta</taxon>
        <taxon>Magnoliopsida</taxon>
        <taxon>eudicotyledons</taxon>
        <taxon>Gunneridae</taxon>
        <taxon>Pentapetalae</taxon>
        <taxon>rosids</taxon>
        <taxon>fabids</taxon>
        <taxon>Rosales</taxon>
        <taxon>Rhamnaceae</taxon>
        <taxon>Paliureae</taxon>
        <taxon>Ziziphus</taxon>
    </lineage>
</organism>
<dbReference type="AlphaFoldDB" id="A0A978W4I9"/>
<gene>
    <name evidence="1" type="ORF">FEM48_Zijuj01G0247100</name>
</gene>
<accession>A0A978W4I9</accession>
<dbReference type="Proteomes" id="UP000813462">
    <property type="component" value="Unassembled WGS sequence"/>
</dbReference>
<proteinExistence type="predicted"/>